<dbReference type="Gene3D" id="3.30.470.20">
    <property type="entry name" value="ATP-grasp fold, B domain"/>
    <property type="match status" value="1"/>
</dbReference>
<dbReference type="PROSITE" id="PS51221">
    <property type="entry name" value="TTL"/>
    <property type="match status" value="1"/>
</dbReference>
<proteinExistence type="predicted"/>
<reference evidence="5 6" key="1">
    <citation type="submission" date="2024-02" db="EMBL/GenBank/DDBJ databases">
        <authorList>
            <person name="Chen Y."/>
            <person name="Shah S."/>
            <person name="Dougan E. K."/>
            <person name="Thang M."/>
            <person name="Chan C."/>
        </authorList>
    </citation>
    <scope>NUCLEOTIDE SEQUENCE [LARGE SCALE GENOMIC DNA]</scope>
</reference>
<keyword evidence="1" id="KW-0436">Ligase</keyword>
<feature type="region of interest" description="Disordered" evidence="4">
    <location>
        <begin position="48"/>
        <end position="68"/>
    </location>
</feature>
<protein>
    <submittedName>
        <fullName evidence="5">Tubulin polyglutamylase TTLL5 (Tubulin--tyrosine ligase-like protein 5)</fullName>
    </submittedName>
</protein>
<evidence type="ECO:0000256" key="1">
    <source>
        <dbReference type="ARBA" id="ARBA00022598"/>
    </source>
</evidence>
<dbReference type="PANTHER" id="PTHR12241:SF155">
    <property type="entry name" value="TUBULIN-TYROSINE LIGASE FAMILY PROTEIN"/>
    <property type="match status" value="1"/>
</dbReference>
<dbReference type="InterPro" id="IPR004344">
    <property type="entry name" value="TTL/TTLL_fam"/>
</dbReference>
<dbReference type="SUPFAM" id="SSF56059">
    <property type="entry name" value="Glutathione synthetase ATP-binding domain-like"/>
    <property type="match status" value="1"/>
</dbReference>
<evidence type="ECO:0000313" key="6">
    <source>
        <dbReference type="Proteomes" id="UP001642464"/>
    </source>
</evidence>
<evidence type="ECO:0000313" key="5">
    <source>
        <dbReference type="EMBL" id="CAK9028554.1"/>
    </source>
</evidence>
<keyword evidence="2" id="KW-0547">Nucleotide-binding</keyword>
<evidence type="ECO:0000256" key="2">
    <source>
        <dbReference type="ARBA" id="ARBA00022741"/>
    </source>
</evidence>
<dbReference type="EMBL" id="CAXAMM010012314">
    <property type="protein sequence ID" value="CAK9028554.1"/>
    <property type="molecule type" value="Genomic_DNA"/>
</dbReference>
<dbReference type="PANTHER" id="PTHR12241">
    <property type="entry name" value="TUBULIN POLYGLUTAMYLASE"/>
    <property type="match status" value="1"/>
</dbReference>
<organism evidence="5 6">
    <name type="scientific">Durusdinium trenchii</name>
    <dbReference type="NCBI Taxonomy" id="1381693"/>
    <lineage>
        <taxon>Eukaryota</taxon>
        <taxon>Sar</taxon>
        <taxon>Alveolata</taxon>
        <taxon>Dinophyceae</taxon>
        <taxon>Suessiales</taxon>
        <taxon>Symbiodiniaceae</taxon>
        <taxon>Durusdinium</taxon>
    </lineage>
</organism>
<dbReference type="Pfam" id="PF03133">
    <property type="entry name" value="TTL"/>
    <property type="match status" value="1"/>
</dbReference>
<keyword evidence="3" id="KW-0067">ATP-binding</keyword>
<keyword evidence="6" id="KW-1185">Reference proteome</keyword>
<evidence type="ECO:0000256" key="3">
    <source>
        <dbReference type="ARBA" id="ARBA00022840"/>
    </source>
</evidence>
<name>A0ABP0KRJ3_9DINO</name>
<comment type="caution">
    <text evidence="5">The sequence shown here is derived from an EMBL/GenBank/DDBJ whole genome shotgun (WGS) entry which is preliminary data.</text>
</comment>
<evidence type="ECO:0000256" key="4">
    <source>
        <dbReference type="SAM" id="MobiDB-lite"/>
    </source>
</evidence>
<accession>A0ABP0KRJ3</accession>
<gene>
    <name evidence="5" type="ORF">SCF082_LOCUS18413</name>
</gene>
<sequence length="615" mass="70147">MNSFCVVGNVRDLPWLGPSVCEIADPTTSVRTTSDAVAPASSRVDVVGDVDKDAKSKTPRPRKPPLPHDALKVQKSTVAKANELDYLGLDPGLVERGEITSYQESFSSFLDIFTWSPSADAAQKDRYLREALQLFTQFCEIIGSLENQFTSKLPAEHTTPSATHQALNETHYDVYSLRYYKVVQNRTEVYDIVTRVFHRKEGWEELPHGLGLSNAWNLCWTWSKPKLDYSRLCVWQKVNHFPENKHLTRKDCLKRCIDRYTRTGSKVAQMFNICPKTYVLPKEYCAFIESFTKIAEENGDFDGSTATNSRPKVPNMWIMKPAGSSRGRGIQVINDVGAVHYGELTIIQQYISDPYLLGGFKWDMRTYVTVTSFNPVEAFIYKDGFARFTTVPYNTNDEDIDNKFVHLTNSSIQRHNEDNFMQDETSDLLRREDTLVGGTKISFTMLQERLKMIGIEWSVVWAKMVDVILKSLCMAEDQIPFQTNAFELFGYDLMMDSKMKMWLIEVNSSPSMGQEHLLDEHVKQPLINDTIDLVEPMAFDRKALSEALQRRARKAGAGSGGRQQLDVDLHAILKGRPMRKYGEMPEKMGNYERIAPGDAWDHLVKSRSLLFNRVS</sequence>
<dbReference type="Proteomes" id="UP001642464">
    <property type="component" value="Unassembled WGS sequence"/>
</dbReference>